<gene>
    <name evidence="1" type="ORF">HNAJ_LOCUS3705</name>
</gene>
<reference evidence="1 2" key="1">
    <citation type="submission" date="2018-11" db="EMBL/GenBank/DDBJ databases">
        <authorList>
            <consortium name="Pathogen Informatics"/>
        </authorList>
    </citation>
    <scope>NUCLEOTIDE SEQUENCE [LARGE SCALE GENOMIC DNA]</scope>
</reference>
<dbReference type="AlphaFoldDB" id="A0A3P7VEA2"/>
<evidence type="ECO:0000313" key="2">
    <source>
        <dbReference type="Proteomes" id="UP000278807"/>
    </source>
</evidence>
<dbReference type="Proteomes" id="UP000278807">
    <property type="component" value="Unassembled WGS sequence"/>
</dbReference>
<sequence>MISIQILEECHISGSGSNIRFPRKGIQGSRDSFDNEKGCRCVPGAHRRRTNKSCQLAFEGTGIWICVHIT</sequence>
<proteinExistence type="predicted"/>
<protein>
    <submittedName>
        <fullName evidence="1">Uncharacterized protein</fullName>
    </submittedName>
</protein>
<evidence type="ECO:0000313" key="1">
    <source>
        <dbReference type="EMBL" id="VDN99564.1"/>
    </source>
</evidence>
<dbReference type="EMBL" id="UZAE01002258">
    <property type="protein sequence ID" value="VDN99564.1"/>
    <property type="molecule type" value="Genomic_DNA"/>
</dbReference>
<accession>A0A3P7VEA2</accession>
<organism evidence="1 2">
    <name type="scientific">Rodentolepis nana</name>
    <name type="common">Dwarf tapeworm</name>
    <name type="synonym">Hymenolepis nana</name>
    <dbReference type="NCBI Taxonomy" id="102285"/>
    <lineage>
        <taxon>Eukaryota</taxon>
        <taxon>Metazoa</taxon>
        <taxon>Spiralia</taxon>
        <taxon>Lophotrochozoa</taxon>
        <taxon>Platyhelminthes</taxon>
        <taxon>Cestoda</taxon>
        <taxon>Eucestoda</taxon>
        <taxon>Cyclophyllidea</taxon>
        <taxon>Hymenolepididae</taxon>
        <taxon>Rodentolepis</taxon>
    </lineage>
</organism>
<name>A0A3P7VEA2_RODNA</name>
<keyword evidence="2" id="KW-1185">Reference proteome</keyword>